<protein>
    <recommendedName>
        <fullName evidence="1">Carbohydrate kinase PfkB domain-containing protein</fullName>
    </recommendedName>
</protein>
<gene>
    <name evidence="2" type="ORF">AMS68_001495</name>
</gene>
<feature type="domain" description="Carbohydrate kinase PfkB" evidence="1">
    <location>
        <begin position="64"/>
        <end position="328"/>
    </location>
</feature>
<organism evidence="2 3">
    <name type="scientific">Peltaster fructicola</name>
    <dbReference type="NCBI Taxonomy" id="286661"/>
    <lineage>
        <taxon>Eukaryota</taxon>
        <taxon>Fungi</taxon>
        <taxon>Dikarya</taxon>
        <taxon>Ascomycota</taxon>
        <taxon>Pezizomycotina</taxon>
        <taxon>Dothideomycetes</taxon>
        <taxon>Dothideomycetes incertae sedis</taxon>
        <taxon>Peltaster</taxon>
    </lineage>
</organism>
<sequence length="367" mass="39901">MRLSSEAFAGPTMERRSFVSLGGVWLDEIRRPNQQACKDVVGGSATYATLGARLFAADDPSRLTLVINGGYDFPSAVVESLEKWRVKIRLLINNGKCSTRGILEHNGSAGSKFTRLTPPLLTSPADIASVGALNSQIFHLFAAPELAQAQCLQLAELRRTACPDSAKAVVIWEPHPKSCTQPLLEEHLALLHDSAITVFSPNHHELHSFFDDSPCTTSFDRAVMEARARTFFDSSRHVHNPMRKTDGVQVIVIRAAEHGCLVLQQGREKATWLPAFFGPSEQDKIVDPTGAGNAFLGGLAQGWLETGDWRIAACYGMVAASVIAEHVGSPVHDGAGDMETWAGINVRKRLSSYRGRADVSTLLSEET</sequence>
<dbReference type="PANTHER" id="PTHR47098">
    <property type="entry name" value="PROTEIN MAK32"/>
    <property type="match status" value="1"/>
</dbReference>
<dbReference type="OrthoDB" id="497927at2759"/>
<name>A0A6H0XMY6_9PEZI</name>
<dbReference type="PANTHER" id="PTHR47098:SF1">
    <property type="entry name" value="PFKB FAMILY CARBOHYDRATE KINASE SUPERFAMILY (AFU_ORTHOLOGUE AFUA_4G09500)"/>
    <property type="match status" value="1"/>
</dbReference>
<proteinExistence type="predicted"/>
<accession>A0A6H0XMY6</accession>
<dbReference type="Pfam" id="PF00294">
    <property type="entry name" value="PfkB"/>
    <property type="match status" value="1"/>
</dbReference>
<keyword evidence="3" id="KW-1185">Reference proteome</keyword>
<evidence type="ECO:0000313" key="3">
    <source>
        <dbReference type="Proteomes" id="UP000503462"/>
    </source>
</evidence>
<dbReference type="InterPro" id="IPR011611">
    <property type="entry name" value="PfkB_dom"/>
</dbReference>
<dbReference type="InterPro" id="IPR029056">
    <property type="entry name" value="Ribokinase-like"/>
</dbReference>
<reference evidence="2 3" key="1">
    <citation type="journal article" date="2016" name="Sci. Rep.">
        <title>Peltaster fructicola genome reveals evolution from an invasive phytopathogen to an ectophytic parasite.</title>
        <authorList>
            <person name="Xu C."/>
            <person name="Chen H."/>
            <person name="Gleason M.L."/>
            <person name="Xu J.R."/>
            <person name="Liu H."/>
            <person name="Zhang R."/>
            <person name="Sun G."/>
        </authorList>
    </citation>
    <scope>NUCLEOTIDE SEQUENCE [LARGE SCALE GENOMIC DNA]</scope>
    <source>
        <strain evidence="2 3">LNHT1506</strain>
    </source>
</reference>
<dbReference type="EMBL" id="CP051139">
    <property type="protein sequence ID" value="QIW95977.1"/>
    <property type="molecule type" value="Genomic_DNA"/>
</dbReference>
<dbReference type="Proteomes" id="UP000503462">
    <property type="component" value="Chromosome 1"/>
</dbReference>
<dbReference type="Gene3D" id="3.40.1190.20">
    <property type="match status" value="1"/>
</dbReference>
<evidence type="ECO:0000259" key="1">
    <source>
        <dbReference type="Pfam" id="PF00294"/>
    </source>
</evidence>
<dbReference type="SUPFAM" id="SSF53613">
    <property type="entry name" value="Ribokinase-like"/>
    <property type="match status" value="1"/>
</dbReference>
<evidence type="ECO:0000313" key="2">
    <source>
        <dbReference type="EMBL" id="QIW95977.1"/>
    </source>
</evidence>
<dbReference type="AlphaFoldDB" id="A0A6H0XMY6"/>